<dbReference type="PANTHER" id="PTHR13847:SF289">
    <property type="entry name" value="GLYCINE OXIDASE"/>
    <property type="match status" value="1"/>
</dbReference>
<reference evidence="3 4" key="1">
    <citation type="submission" date="2019-07" db="EMBL/GenBank/DDBJ databases">
        <authorList>
            <person name="Duangmal K."/>
            <person name="Teo W.F.A."/>
        </authorList>
    </citation>
    <scope>NUCLEOTIDE SEQUENCE [LARGE SCALE GENOMIC DNA]</scope>
    <source>
        <strain evidence="3 4">TBRC 6029</strain>
    </source>
</reference>
<evidence type="ECO:0000313" key="3">
    <source>
        <dbReference type="EMBL" id="TVT61292.1"/>
    </source>
</evidence>
<dbReference type="GO" id="GO:0005737">
    <property type="term" value="C:cytoplasm"/>
    <property type="evidence" value="ECO:0007669"/>
    <property type="project" value="TreeGrafter"/>
</dbReference>
<dbReference type="InterPro" id="IPR006076">
    <property type="entry name" value="FAD-dep_OxRdtase"/>
</dbReference>
<dbReference type="Proteomes" id="UP000320011">
    <property type="component" value="Unassembled WGS sequence"/>
</dbReference>
<dbReference type="PROSITE" id="PS51257">
    <property type="entry name" value="PROKAR_LIPOPROTEIN"/>
    <property type="match status" value="1"/>
</dbReference>
<dbReference type="OrthoDB" id="3613324at2"/>
<name>A0A558DJU9_9PSEU</name>
<dbReference type="Gene3D" id="3.30.9.10">
    <property type="entry name" value="D-Amino Acid Oxidase, subunit A, domain 2"/>
    <property type="match status" value="1"/>
</dbReference>
<reference evidence="3 4" key="2">
    <citation type="submission" date="2019-08" db="EMBL/GenBank/DDBJ databases">
        <title>Amycolatopsis acidicola sp. nov., isolated from peat swamp forest soil.</title>
        <authorList>
            <person name="Srisuk N."/>
        </authorList>
    </citation>
    <scope>NUCLEOTIDE SEQUENCE [LARGE SCALE GENOMIC DNA]</scope>
    <source>
        <strain evidence="3 4">TBRC 6029</strain>
    </source>
</reference>
<dbReference type="PANTHER" id="PTHR13847">
    <property type="entry name" value="SARCOSINE DEHYDROGENASE-RELATED"/>
    <property type="match status" value="1"/>
</dbReference>
<comment type="caution">
    <text evidence="3">The sequence shown here is derived from an EMBL/GenBank/DDBJ whole genome shotgun (WGS) entry which is preliminary data.</text>
</comment>
<proteinExistence type="predicted"/>
<dbReference type="EMBL" id="VJWX01000015">
    <property type="protein sequence ID" value="TVT61292.1"/>
    <property type="molecule type" value="Genomic_DNA"/>
</dbReference>
<sequence>MKAGTGRRAHTRVDVAVLGAGIVGCLTAREIVRRSPAASVMLIDRDAVGGGASLRSAGLHTPRGTTARVRRMTRYSQHFYAELRRARPGLPIHPVPMTVVGPRDGQPLAGTYLTESGPVPTRELPEGVRLPDGTAAWEISGCHYAVVPTVAQAVVADLGTDADVREAVRVHSLDVTADDVRLRLGTGETVTAGRVVLAPGPWLSAAPWAGLVAPLGARVKKVVALHIRRRPVPGDRAVLFQQEDAFLLPLPGRGHWLFSYTCPEWDADPDSPVTGLTAKNLVEAKEILRRYAPGMADACASGRVFCDAYSGTGEPVVRPLDEGGRVVFAGAANGSGYRLAPAIAAEAADLLQLGRVPQWLG</sequence>
<dbReference type="Gene3D" id="3.50.50.60">
    <property type="entry name" value="FAD/NAD(P)-binding domain"/>
    <property type="match status" value="1"/>
</dbReference>
<dbReference type="SUPFAM" id="SSF51905">
    <property type="entry name" value="FAD/NAD(P)-binding domain"/>
    <property type="match status" value="1"/>
</dbReference>
<gene>
    <name evidence="3" type="ORF">FNH05_03145</name>
</gene>
<feature type="domain" description="FAD dependent oxidoreductase" evidence="2">
    <location>
        <begin position="14"/>
        <end position="350"/>
    </location>
</feature>
<keyword evidence="1" id="KW-0560">Oxidoreductase</keyword>
<evidence type="ECO:0000256" key="1">
    <source>
        <dbReference type="ARBA" id="ARBA00023002"/>
    </source>
</evidence>
<organism evidence="3 4">
    <name type="scientific">Amycolatopsis rhizosphaerae</name>
    <dbReference type="NCBI Taxonomy" id="2053003"/>
    <lineage>
        <taxon>Bacteria</taxon>
        <taxon>Bacillati</taxon>
        <taxon>Actinomycetota</taxon>
        <taxon>Actinomycetes</taxon>
        <taxon>Pseudonocardiales</taxon>
        <taxon>Pseudonocardiaceae</taxon>
        <taxon>Amycolatopsis</taxon>
    </lineage>
</organism>
<dbReference type="InterPro" id="IPR036188">
    <property type="entry name" value="FAD/NAD-bd_sf"/>
</dbReference>
<dbReference type="GO" id="GO:0016491">
    <property type="term" value="F:oxidoreductase activity"/>
    <property type="evidence" value="ECO:0007669"/>
    <property type="project" value="UniProtKB-KW"/>
</dbReference>
<dbReference type="AlphaFoldDB" id="A0A558DJU9"/>
<accession>A0A558DJU9</accession>
<dbReference type="Pfam" id="PF01266">
    <property type="entry name" value="DAO"/>
    <property type="match status" value="1"/>
</dbReference>
<evidence type="ECO:0000259" key="2">
    <source>
        <dbReference type="Pfam" id="PF01266"/>
    </source>
</evidence>
<protein>
    <submittedName>
        <fullName evidence="3">FAD-binding oxidoreductase</fullName>
    </submittedName>
</protein>
<keyword evidence="4" id="KW-1185">Reference proteome</keyword>
<evidence type="ECO:0000313" key="4">
    <source>
        <dbReference type="Proteomes" id="UP000320011"/>
    </source>
</evidence>